<reference evidence="3 4" key="1">
    <citation type="submission" date="2019-06" db="EMBL/GenBank/DDBJ databases">
        <title>Genomics analysis of Aphanomyces spp. identifies a new class of oomycete effector associated with host adaptation.</title>
        <authorList>
            <person name="Gaulin E."/>
        </authorList>
    </citation>
    <scope>NUCLEOTIDE SEQUENCE [LARGE SCALE GENOMIC DNA]</scope>
    <source>
        <strain evidence="3 4">E</strain>
    </source>
</reference>
<name>A0A6A5AAJ8_APHAT</name>
<feature type="region of interest" description="Disordered" evidence="1">
    <location>
        <begin position="184"/>
        <end position="206"/>
    </location>
</feature>
<evidence type="ECO:0000256" key="1">
    <source>
        <dbReference type="SAM" id="MobiDB-lite"/>
    </source>
</evidence>
<sequence>MRAFCIWFRFPQPVLMLLRQANAIPSTKSIHSPSAWTPRLLLENSSTPTIVILCVVGGILLIGTALYLFLSGRSNRWRWVHRPESAVEALPDNVMRKKGPPTTVKLHGGRSSVFDARRSSHIILASTVLHEEESHSIAVQQHAIPSRPTLPPTVNEDDDDDDIYVSGYTSGGDIYVTGTSDIFSSGRRSDTSSFSVGDTMQQPYCV</sequence>
<evidence type="ECO:0000313" key="4">
    <source>
        <dbReference type="Proteomes" id="UP000469452"/>
    </source>
</evidence>
<gene>
    <name evidence="3" type="ORF">AaE_007465</name>
</gene>
<keyword evidence="2" id="KW-0812">Transmembrane</keyword>
<dbReference type="Proteomes" id="UP000469452">
    <property type="component" value="Unassembled WGS sequence"/>
</dbReference>
<evidence type="ECO:0000256" key="2">
    <source>
        <dbReference type="SAM" id="Phobius"/>
    </source>
</evidence>
<proteinExistence type="predicted"/>
<keyword evidence="2" id="KW-0472">Membrane</keyword>
<feature type="compositionally biased region" description="Low complexity" evidence="1">
    <location>
        <begin position="184"/>
        <end position="195"/>
    </location>
</feature>
<accession>A0A6A5AAJ8</accession>
<dbReference type="EMBL" id="VJMI01013312">
    <property type="protein sequence ID" value="KAF0748111.1"/>
    <property type="molecule type" value="Genomic_DNA"/>
</dbReference>
<dbReference type="AlphaFoldDB" id="A0A6A5AAJ8"/>
<comment type="caution">
    <text evidence="3">The sequence shown here is derived from an EMBL/GenBank/DDBJ whole genome shotgun (WGS) entry which is preliminary data.</text>
</comment>
<protein>
    <submittedName>
        <fullName evidence="3">Uncharacterized protein</fullName>
    </submittedName>
</protein>
<feature type="compositionally biased region" description="Polar residues" evidence="1">
    <location>
        <begin position="196"/>
        <end position="206"/>
    </location>
</feature>
<evidence type="ECO:0000313" key="3">
    <source>
        <dbReference type="EMBL" id="KAF0748111.1"/>
    </source>
</evidence>
<organism evidence="3 4">
    <name type="scientific">Aphanomyces astaci</name>
    <name type="common">Crayfish plague agent</name>
    <dbReference type="NCBI Taxonomy" id="112090"/>
    <lineage>
        <taxon>Eukaryota</taxon>
        <taxon>Sar</taxon>
        <taxon>Stramenopiles</taxon>
        <taxon>Oomycota</taxon>
        <taxon>Saprolegniomycetes</taxon>
        <taxon>Saprolegniales</taxon>
        <taxon>Verrucalvaceae</taxon>
        <taxon>Aphanomyces</taxon>
    </lineage>
</organism>
<dbReference type="VEuPathDB" id="FungiDB:H257_18744"/>
<feature type="region of interest" description="Disordered" evidence="1">
    <location>
        <begin position="138"/>
        <end position="162"/>
    </location>
</feature>
<keyword evidence="2" id="KW-1133">Transmembrane helix</keyword>
<feature type="transmembrane region" description="Helical" evidence="2">
    <location>
        <begin position="47"/>
        <end position="70"/>
    </location>
</feature>